<dbReference type="PANTHER" id="PTHR47964">
    <property type="entry name" value="ATP-DEPENDENT DNA HELICASE HOMOLOG RECG, CHLOROPLASTIC"/>
    <property type="match status" value="1"/>
</dbReference>
<dbReference type="InterPro" id="IPR036101">
    <property type="entry name" value="CarD-like/TRCF_RID_sf"/>
</dbReference>
<keyword evidence="7" id="KW-0238">DNA-binding</keyword>
<feature type="domain" description="Helicase ATP-binding" evidence="9">
    <location>
        <begin position="622"/>
        <end position="699"/>
    </location>
</feature>
<sequence length="699" mass="76887">MNPRSEVVAETFLEDELARHLVARLDHVPATLAVRDAVCNTHGRVTVRGLVGSARALMAAWLHRSTARTVVYLVPHGDAFEEARDDLEYFLGRGALLAFPEPDQLPYDPISPHPGITAQRLETLARLAGDEAGSGVVLATIRGVQQRVPDPARLRRSIVSLRVGHDYDPRVLMERLVLLGYERLPEVEAVGQFARRGGILDIYPVGVADPLRLEFDGDTVSSLRRFDAGTQRSIEQLAHASVLPRHEVVVEPGELSEVATRLGSAATGKAGGDAGPLSLDGLERFAARVDPHRGCFADYLPSDALLLMDDPGGLLKRLEELEQAIERGFEHARPQYPLVSPPDELFVPAASVRSWLEQRPGCDWASPIGEHPAEPARETLFVDCRPAEPIQRSIDRLRTHLAELGAQQMEAVILCDNAGQRDRLAELLGETPATLGVGLIASGFTLPAAGLSLLTDHEIFARYRRRRRRLKRTGGLSLAELAALRVGDFVVHEDHGIGTYRGLRRLTLNGQETDCLEIAYAESDRLFLPVHQLSLVSRYAAEEGARPTVHRLGSLAWQKTKARAKKAIHDLADDLIRAYATRRALPGHAFKPDTVWQRELEASFPYEETPDQQAAIEDVKQDMEAARPMDRLICGDVGYGKTEVAVRAAFKAVQDGKQAAVLVPTTILAQQHGLTFRERLADFPVTVEVLSRFRTGAES</sequence>
<evidence type="ECO:0000256" key="2">
    <source>
        <dbReference type="ARBA" id="ARBA00022741"/>
    </source>
</evidence>
<evidence type="ECO:0000313" key="10">
    <source>
        <dbReference type="EMBL" id="TMQ67794.1"/>
    </source>
</evidence>
<evidence type="ECO:0000259" key="9">
    <source>
        <dbReference type="PROSITE" id="PS51192"/>
    </source>
</evidence>
<organism evidence="10 11">
    <name type="scientific">Eiseniibacteriota bacterium</name>
    <dbReference type="NCBI Taxonomy" id="2212470"/>
    <lineage>
        <taxon>Bacteria</taxon>
        <taxon>Candidatus Eiseniibacteriota</taxon>
    </lineage>
</organism>
<evidence type="ECO:0000256" key="5">
    <source>
        <dbReference type="ARBA" id="ARBA00022806"/>
    </source>
</evidence>
<dbReference type="SUPFAM" id="SSF141259">
    <property type="entry name" value="CarD-like"/>
    <property type="match status" value="1"/>
</dbReference>
<dbReference type="GO" id="GO:0003678">
    <property type="term" value="F:DNA helicase activity"/>
    <property type="evidence" value="ECO:0007669"/>
    <property type="project" value="TreeGrafter"/>
</dbReference>
<evidence type="ECO:0000256" key="6">
    <source>
        <dbReference type="ARBA" id="ARBA00022840"/>
    </source>
</evidence>
<evidence type="ECO:0000256" key="1">
    <source>
        <dbReference type="ARBA" id="ARBA00022490"/>
    </source>
</evidence>
<keyword evidence="5 10" id="KW-0347">Helicase</keyword>
<evidence type="ECO:0000256" key="8">
    <source>
        <dbReference type="ARBA" id="ARBA00023204"/>
    </source>
</evidence>
<dbReference type="Gene3D" id="3.40.50.11180">
    <property type="match status" value="1"/>
</dbReference>
<name>A0A538TVX9_UNCEI</name>
<dbReference type="Gene3D" id="3.40.50.300">
    <property type="entry name" value="P-loop containing nucleotide triphosphate hydrolases"/>
    <property type="match status" value="1"/>
</dbReference>
<dbReference type="InterPro" id="IPR027417">
    <property type="entry name" value="P-loop_NTPase"/>
</dbReference>
<comment type="caution">
    <text evidence="10">The sequence shown here is derived from an EMBL/GenBank/DDBJ whole genome shotgun (WGS) entry which is preliminary data.</text>
</comment>
<evidence type="ECO:0000256" key="4">
    <source>
        <dbReference type="ARBA" id="ARBA00022801"/>
    </source>
</evidence>
<dbReference type="InterPro" id="IPR041471">
    <property type="entry name" value="UvrB_inter"/>
</dbReference>
<keyword evidence="8" id="KW-0234">DNA repair</keyword>
<dbReference type="Gene3D" id="2.40.10.170">
    <property type="match status" value="1"/>
</dbReference>
<keyword evidence="4" id="KW-0378">Hydrolase</keyword>
<gene>
    <name evidence="10" type="ORF">E6K78_03425</name>
</gene>
<dbReference type="InterPro" id="IPR047112">
    <property type="entry name" value="RecG/Mfd"/>
</dbReference>
<keyword evidence="2" id="KW-0547">Nucleotide-binding</keyword>
<dbReference type="InterPro" id="IPR003711">
    <property type="entry name" value="CarD-like/TRCF_RID"/>
</dbReference>
<reference evidence="10 11" key="1">
    <citation type="journal article" date="2019" name="Nat. Microbiol.">
        <title>Mediterranean grassland soil C-N compound turnover is dependent on rainfall and depth, and is mediated by genomically divergent microorganisms.</title>
        <authorList>
            <person name="Diamond S."/>
            <person name="Andeer P.F."/>
            <person name="Li Z."/>
            <person name="Crits-Christoph A."/>
            <person name="Burstein D."/>
            <person name="Anantharaman K."/>
            <person name="Lane K.R."/>
            <person name="Thomas B.C."/>
            <person name="Pan C."/>
            <person name="Northen T.R."/>
            <person name="Banfield J.F."/>
        </authorList>
    </citation>
    <scope>NUCLEOTIDE SEQUENCE [LARGE SCALE GENOMIC DNA]</scope>
    <source>
        <strain evidence="10">WS_8</strain>
    </source>
</reference>
<dbReference type="GO" id="GO:0005524">
    <property type="term" value="F:ATP binding"/>
    <property type="evidence" value="ECO:0007669"/>
    <property type="project" value="UniProtKB-KW"/>
</dbReference>
<dbReference type="Gene3D" id="3.30.2060.10">
    <property type="entry name" value="Penicillin-binding protein 1b domain"/>
    <property type="match status" value="1"/>
</dbReference>
<dbReference type="GO" id="GO:0003677">
    <property type="term" value="F:DNA binding"/>
    <property type="evidence" value="ECO:0007669"/>
    <property type="project" value="UniProtKB-KW"/>
</dbReference>
<dbReference type="InterPro" id="IPR011545">
    <property type="entry name" value="DEAD/DEAH_box_helicase_dom"/>
</dbReference>
<dbReference type="SUPFAM" id="SSF52540">
    <property type="entry name" value="P-loop containing nucleoside triphosphate hydrolases"/>
    <property type="match status" value="3"/>
</dbReference>
<dbReference type="EMBL" id="VBOY01000030">
    <property type="protein sequence ID" value="TMQ67794.1"/>
    <property type="molecule type" value="Genomic_DNA"/>
</dbReference>
<dbReference type="AlphaFoldDB" id="A0A538TVX9"/>
<dbReference type="GO" id="GO:0006281">
    <property type="term" value="P:DNA repair"/>
    <property type="evidence" value="ECO:0007669"/>
    <property type="project" value="UniProtKB-KW"/>
</dbReference>
<dbReference type="Proteomes" id="UP000316609">
    <property type="component" value="Unassembled WGS sequence"/>
</dbReference>
<keyword evidence="6" id="KW-0067">ATP-binding</keyword>
<evidence type="ECO:0000313" key="11">
    <source>
        <dbReference type="Proteomes" id="UP000316609"/>
    </source>
</evidence>
<dbReference type="Pfam" id="PF17757">
    <property type="entry name" value="UvrB_inter"/>
    <property type="match status" value="1"/>
</dbReference>
<dbReference type="PROSITE" id="PS51192">
    <property type="entry name" value="HELICASE_ATP_BIND_1"/>
    <property type="match status" value="1"/>
</dbReference>
<proteinExistence type="predicted"/>
<evidence type="ECO:0000256" key="3">
    <source>
        <dbReference type="ARBA" id="ARBA00022763"/>
    </source>
</evidence>
<keyword evidence="3" id="KW-0227">DNA damage</keyword>
<dbReference type="SMART" id="SM01058">
    <property type="entry name" value="CarD_TRCF"/>
    <property type="match status" value="1"/>
</dbReference>
<keyword evidence="1" id="KW-0963">Cytoplasm</keyword>
<dbReference type="Pfam" id="PF00270">
    <property type="entry name" value="DEAD"/>
    <property type="match status" value="1"/>
</dbReference>
<protein>
    <submittedName>
        <fullName evidence="10">DEAD/DEAH box helicase</fullName>
    </submittedName>
</protein>
<dbReference type="InterPro" id="IPR014001">
    <property type="entry name" value="Helicase_ATP-bd"/>
</dbReference>
<dbReference type="Pfam" id="PF02559">
    <property type="entry name" value="CarD_TRCF_RID"/>
    <property type="match status" value="1"/>
</dbReference>
<accession>A0A538TVX9</accession>
<evidence type="ECO:0000256" key="7">
    <source>
        <dbReference type="ARBA" id="ARBA00023125"/>
    </source>
</evidence>
<dbReference type="PANTHER" id="PTHR47964:SF1">
    <property type="entry name" value="ATP-DEPENDENT DNA HELICASE HOMOLOG RECG, CHLOROPLASTIC"/>
    <property type="match status" value="1"/>
</dbReference>
<dbReference type="GO" id="GO:0016787">
    <property type="term" value="F:hydrolase activity"/>
    <property type="evidence" value="ECO:0007669"/>
    <property type="project" value="UniProtKB-KW"/>
</dbReference>